<gene>
    <name evidence="1" type="ORF">GmarT_18000</name>
</gene>
<proteinExistence type="predicted"/>
<dbReference type="EMBL" id="CP042910">
    <property type="protein sequence ID" value="QEG15939.1"/>
    <property type="molecule type" value="Genomic_DNA"/>
</dbReference>
<evidence type="ECO:0008006" key="3">
    <source>
        <dbReference type="Google" id="ProtNLM"/>
    </source>
</evidence>
<sequence length="633" mass="71281">MERLIFAGEDQCEIKVELIYLYCHFDQAEVLLKKFPIRCCWVMTFIFFSQIASTQAAQKPERGFRELNRLKAPEAHQAVAVDETSFYTISSREVARYDKTSGKQLTKWTGPKDSHIRHLNSGIVTGGKLYCAHSNWPQNPLKNTIEVFKPESLEHLETLTFPETAGAINWVDHRGGKWWVCYAFYGQIENVRKTRIVRYDENWQPEAEWTFPDSVVKRFLPNSNSGGAFGPNGLLYATGHDHGEVYVLRIPDTPGILEHVETLSAPIAGQGIAWDQSDIGTCFGIIRRSKEVVKLRLTHSAEFSELRDRIQWKREAQNPILPPRAAGNFDSTRCMNPWVVRQNDQYHLFYAGGDDHSQHRIGMATANVDAITEWKRGDPLFEKGMSGSFDARWCVLPHAIRMADDRWHLYYTGNSGQGTGLSSFPGIGVATSVDGKNWSRFSHQPVLPRSGEPGSPDAIGVAGGSVLKVERSDGTTEWRFYYTGCPTTGKAHLLNQQKTICLAVSEDGIHWDKRGAIMLRDPQRDYENVGVAGPVVLQRDDGSFQMWYSAIGSRWGYYCICYAESDDGIYWTRGAHSGDNLQLTPTGSGWESQMVEYPSVIREGKQFRLFYCGNGYGRTGIGTAVSIEPDQNN</sequence>
<accession>A0ABX5YJR7</accession>
<dbReference type="SUPFAM" id="SSF63829">
    <property type="entry name" value="Calcium-dependent phosphotriesterase"/>
    <property type="match status" value="1"/>
</dbReference>
<name>A0ABX5YJR7_9PLAN</name>
<dbReference type="InterPro" id="IPR023296">
    <property type="entry name" value="Glyco_hydro_beta-prop_sf"/>
</dbReference>
<evidence type="ECO:0000313" key="1">
    <source>
        <dbReference type="EMBL" id="QEG15939.1"/>
    </source>
</evidence>
<organism evidence="1 2">
    <name type="scientific">Gimesia maris</name>
    <dbReference type="NCBI Taxonomy" id="122"/>
    <lineage>
        <taxon>Bacteria</taxon>
        <taxon>Pseudomonadati</taxon>
        <taxon>Planctomycetota</taxon>
        <taxon>Planctomycetia</taxon>
        <taxon>Planctomycetales</taxon>
        <taxon>Planctomycetaceae</taxon>
        <taxon>Gimesia</taxon>
    </lineage>
</organism>
<dbReference type="PANTHER" id="PTHR35279">
    <property type="match status" value="1"/>
</dbReference>
<evidence type="ECO:0000313" key="2">
    <source>
        <dbReference type="Proteomes" id="UP000322887"/>
    </source>
</evidence>
<dbReference type="SUPFAM" id="SSF75005">
    <property type="entry name" value="Arabinanase/levansucrase/invertase"/>
    <property type="match status" value="2"/>
</dbReference>
<reference evidence="1 2" key="1">
    <citation type="submission" date="2019-08" db="EMBL/GenBank/DDBJ databases">
        <title>Deep-cultivation of Planctomycetes and their phenomic and genomic characterization uncovers novel biology.</title>
        <authorList>
            <person name="Wiegand S."/>
            <person name="Jogler M."/>
            <person name="Boedeker C."/>
            <person name="Pinto D."/>
            <person name="Vollmers J."/>
            <person name="Rivas-Marin E."/>
            <person name="Kohn T."/>
            <person name="Peeters S.H."/>
            <person name="Heuer A."/>
            <person name="Rast P."/>
            <person name="Oberbeckmann S."/>
            <person name="Bunk B."/>
            <person name="Jeske O."/>
            <person name="Meyerdierks A."/>
            <person name="Storesund J.E."/>
            <person name="Kallscheuer N."/>
            <person name="Luecker S."/>
            <person name="Lage O.M."/>
            <person name="Pohl T."/>
            <person name="Merkel B.J."/>
            <person name="Hornburger P."/>
            <person name="Mueller R.-W."/>
            <person name="Bruemmer F."/>
            <person name="Labrenz M."/>
            <person name="Spormann A.M."/>
            <person name="Op den Camp H."/>
            <person name="Overmann J."/>
            <person name="Amann R."/>
            <person name="Jetten M.S.M."/>
            <person name="Mascher T."/>
            <person name="Medema M.H."/>
            <person name="Devos D.P."/>
            <person name="Kaster A.-K."/>
            <person name="Ovreas L."/>
            <person name="Rohde M."/>
            <person name="Galperin M.Y."/>
            <person name="Jogler C."/>
        </authorList>
    </citation>
    <scope>NUCLEOTIDE SEQUENCE [LARGE SCALE GENOMIC DNA]</scope>
    <source>
        <strain evidence="1 2">DSM 8797</strain>
    </source>
</reference>
<dbReference type="Gene3D" id="2.115.10.20">
    <property type="entry name" value="Glycosyl hydrolase domain, family 43"/>
    <property type="match status" value="3"/>
</dbReference>
<keyword evidence="2" id="KW-1185">Reference proteome</keyword>
<dbReference type="Proteomes" id="UP000322887">
    <property type="component" value="Chromosome"/>
</dbReference>
<dbReference type="PANTHER" id="PTHR35279:SF1">
    <property type="entry name" value="ARABINANASE_LEVANSUCRASE_INVERTASE"/>
    <property type="match status" value="1"/>
</dbReference>
<protein>
    <recommendedName>
        <fullName evidence="3">Glycosyl hydrolase family 32 N-terminal domain-containing protein</fullName>
    </recommendedName>
</protein>